<reference evidence="2 3" key="1">
    <citation type="submission" date="2016-05" db="EMBL/GenBank/DDBJ databases">
        <title>A degradative enzymes factory behind the ericoid mycorrhizal symbiosis.</title>
        <authorList>
            <consortium name="DOE Joint Genome Institute"/>
            <person name="Martino E."/>
            <person name="Morin E."/>
            <person name="Grelet G."/>
            <person name="Kuo A."/>
            <person name="Kohler A."/>
            <person name="Daghino S."/>
            <person name="Barry K."/>
            <person name="Choi C."/>
            <person name="Cichocki N."/>
            <person name="Clum A."/>
            <person name="Copeland A."/>
            <person name="Hainaut M."/>
            <person name="Haridas S."/>
            <person name="Labutti K."/>
            <person name="Lindquist E."/>
            <person name="Lipzen A."/>
            <person name="Khouja H.-R."/>
            <person name="Murat C."/>
            <person name="Ohm R."/>
            <person name="Olson A."/>
            <person name="Spatafora J."/>
            <person name="Veneault-Fourrey C."/>
            <person name="Henrissat B."/>
            <person name="Grigoriev I."/>
            <person name="Martin F."/>
            <person name="Perotto S."/>
        </authorList>
    </citation>
    <scope>NUCLEOTIDE SEQUENCE [LARGE SCALE GENOMIC DNA]</scope>
    <source>
        <strain evidence="2 3">UAMH 7357</strain>
    </source>
</reference>
<proteinExistence type="predicted"/>
<accession>A0A2J6QH38</accession>
<name>A0A2J6QH38_9HELO</name>
<keyword evidence="3" id="KW-1185">Reference proteome</keyword>
<keyword evidence="1" id="KW-0472">Membrane</keyword>
<feature type="transmembrane region" description="Helical" evidence="1">
    <location>
        <begin position="80"/>
        <end position="102"/>
    </location>
</feature>
<keyword evidence="1" id="KW-1133">Transmembrane helix</keyword>
<dbReference type="InterPro" id="IPR021054">
    <property type="entry name" value="Cell_wall_mannoprotein_1"/>
</dbReference>
<keyword evidence="1" id="KW-0812">Transmembrane</keyword>
<sequence>MQIRLVQIQSYQGVAYEPGLFQQFQLFRAAGLFLRYSSCTFRCFFNDLSSVFNTIALCPRVLLRKPSYQTLLAIYLFKHFLASALTGITFVSAGFNITIVYVDCDPISTPSEIQTILGDLATLNIAVGYNLGNVTAYTGGNNLTQELGLLGAKNLVTDALVQTASDVDAAGRLSVEDSTSVLDSISVIHDQLLLVLSGFRGKASAFEAAGLSASVLAGMQTHHAHEIILYDAIEAKAQPTDVPSFLSLEASLGTAYNVAIAEFS</sequence>
<evidence type="ECO:0000256" key="1">
    <source>
        <dbReference type="SAM" id="Phobius"/>
    </source>
</evidence>
<dbReference type="Proteomes" id="UP000235672">
    <property type="component" value="Unassembled WGS sequence"/>
</dbReference>
<evidence type="ECO:0000313" key="3">
    <source>
        <dbReference type="Proteomes" id="UP000235672"/>
    </source>
</evidence>
<gene>
    <name evidence="2" type="ORF">NA56DRAFT_745351</name>
</gene>
<dbReference type="EMBL" id="KZ613470">
    <property type="protein sequence ID" value="PMD25584.1"/>
    <property type="molecule type" value="Genomic_DNA"/>
</dbReference>
<dbReference type="Pfam" id="PF12296">
    <property type="entry name" value="HsbA"/>
    <property type="match status" value="1"/>
</dbReference>
<organism evidence="2 3">
    <name type="scientific">Hyaloscypha hepaticicola</name>
    <dbReference type="NCBI Taxonomy" id="2082293"/>
    <lineage>
        <taxon>Eukaryota</taxon>
        <taxon>Fungi</taxon>
        <taxon>Dikarya</taxon>
        <taxon>Ascomycota</taxon>
        <taxon>Pezizomycotina</taxon>
        <taxon>Leotiomycetes</taxon>
        <taxon>Helotiales</taxon>
        <taxon>Hyaloscyphaceae</taxon>
        <taxon>Hyaloscypha</taxon>
    </lineage>
</organism>
<dbReference type="AlphaFoldDB" id="A0A2J6QH38"/>
<protein>
    <submittedName>
        <fullName evidence="2">Uncharacterized protein</fullName>
    </submittedName>
</protein>
<evidence type="ECO:0000313" key="2">
    <source>
        <dbReference type="EMBL" id="PMD25584.1"/>
    </source>
</evidence>